<proteinExistence type="predicted"/>
<dbReference type="OrthoDB" id="1143801at2"/>
<dbReference type="EMBL" id="LSFM01000022">
    <property type="protein sequence ID" value="OBY64090.1"/>
    <property type="molecule type" value="Genomic_DNA"/>
</dbReference>
<protein>
    <recommendedName>
        <fullName evidence="5">Anti-sigma factor</fullName>
    </recommendedName>
</protein>
<keyword evidence="2" id="KW-1133">Transmembrane helix</keyword>
<dbReference type="RefSeq" id="WP_065318841.1">
    <property type="nucleotide sequence ID" value="NZ_CP017477.1"/>
</dbReference>
<evidence type="ECO:0000313" key="3">
    <source>
        <dbReference type="EMBL" id="OBY64090.1"/>
    </source>
</evidence>
<keyword evidence="2" id="KW-0812">Transmembrane</keyword>
<gene>
    <name evidence="3" type="ORF">LPB3_06720</name>
</gene>
<evidence type="ECO:0000313" key="4">
    <source>
        <dbReference type="Proteomes" id="UP000092584"/>
    </source>
</evidence>
<feature type="transmembrane region" description="Helical" evidence="2">
    <location>
        <begin position="41"/>
        <end position="60"/>
    </location>
</feature>
<evidence type="ECO:0000256" key="2">
    <source>
        <dbReference type="SAM" id="Phobius"/>
    </source>
</evidence>
<name>A0A1B8TWW7_9FLAO</name>
<sequence length="174" mass="20471">MEDKFDNFFSENDFDFQEPHAGHKNRFERKLNQSKKTTKVSWKWLSVAASVFLVLGFWLGNTHQKKQLKLADTTPKIEKVQDFFVATINKKLRKVEGNRSLETEMIIERALNELEDLEESYIVSLTELNVEGEQSKTLLMMIKNYQQRLVILENLLKQIEQIKNPSFLDKDAFI</sequence>
<comment type="caution">
    <text evidence="3">The sequence shown here is derived from an EMBL/GenBank/DDBJ whole genome shotgun (WGS) entry which is preliminary data.</text>
</comment>
<keyword evidence="1" id="KW-0175">Coiled coil</keyword>
<evidence type="ECO:0000256" key="1">
    <source>
        <dbReference type="SAM" id="Coils"/>
    </source>
</evidence>
<reference evidence="4" key="1">
    <citation type="submission" date="2016-02" db="EMBL/GenBank/DDBJ databases">
        <authorList>
            <person name="Shin S.-K."/>
            <person name="Yi H."/>
            <person name="Kim E."/>
        </authorList>
    </citation>
    <scope>NUCLEOTIDE SEQUENCE [LARGE SCALE GENOMIC DNA]</scope>
    <source>
        <strain evidence="4">LPB0003</strain>
    </source>
</reference>
<keyword evidence="2" id="KW-0472">Membrane</keyword>
<dbReference type="KEGG" id="pob:LPB03_05770"/>
<feature type="coiled-coil region" evidence="1">
    <location>
        <begin position="100"/>
        <end position="162"/>
    </location>
</feature>
<organism evidence="3 4">
    <name type="scientific">Polaribacter vadi</name>
    <dbReference type="NCBI Taxonomy" id="1774273"/>
    <lineage>
        <taxon>Bacteria</taxon>
        <taxon>Pseudomonadati</taxon>
        <taxon>Bacteroidota</taxon>
        <taxon>Flavobacteriia</taxon>
        <taxon>Flavobacteriales</taxon>
        <taxon>Flavobacteriaceae</taxon>
    </lineage>
</organism>
<dbReference type="STRING" id="1774273.LPB03_05770"/>
<keyword evidence="4" id="KW-1185">Reference proteome</keyword>
<evidence type="ECO:0008006" key="5">
    <source>
        <dbReference type="Google" id="ProtNLM"/>
    </source>
</evidence>
<dbReference type="Proteomes" id="UP000092584">
    <property type="component" value="Unassembled WGS sequence"/>
</dbReference>
<dbReference type="AlphaFoldDB" id="A0A1B8TWW7"/>
<accession>A0A1B8TWW7</accession>